<dbReference type="Proteomes" id="UP001445076">
    <property type="component" value="Unassembled WGS sequence"/>
</dbReference>
<evidence type="ECO:0000313" key="3">
    <source>
        <dbReference type="EMBL" id="KAK8729979.1"/>
    </source>
</evidence>
<feature type="domain" description="Chitin-binding type-2" evidence="2">
    <location>
        <begin position="88"/>
        <end position="159"/>
    </location>
</feature>
<feature type="signal peptide" evidence="1">
    <location>
        <begin position="1"/>
        <end position="22"/>
    </location>
</feature>
<keyword evidence="1" id="KW-0732">Signal</keyword>
<dbReference type="PANTHER" id="PTHR22933:SF31">
    <property type="entry name" value="FI18007P1"/>
    <property type="match status" value="1"/>
</dbReference>
<evidence type="ECO:0000313" key="4">
    <source>
        <dbReference type="Proteomes" id="UP001445076"/>
    </source>
</evidence>
<organism evidence="3 4">
    <name type="scientific">Cherax quadricarinatus</name>
    <name type="common">Australian red claw crayfish</name>
    <dbReference type="NCBI Taxonomy" id="27406"/>
    <lineage>
        <taxon>Eukaryota</taxon>
        <taxon>Metazoa</taxon>
        <taxon>Ecdysozoa</taxon>
        <taxon>Arthropoda</taxon>
        <taxon>Crustacea</taxon>
        <taxon>Multicrustacea</taxon>
        <taxon>Malacostraca</taxon>
        <taxon>Eumalacostraca</taxon>
        <taxon>Eucarida</taxon>
        <taxon>Decapoda</taxon>
        <taxon>Pleocyemata</taxon>
        <taxon>Astacidea</taxon>
        <taxon>Parastacoidea</taxon>
        <taxon>Parastacidae</taxon>
        <taxon>Cherax</taxon>
    </lineage>
</organism>
<reference evidence="3 4" key="1">
    <citation type="journal article" date="2024" name="BMC Genomics">
        <title>Genome assembly of redclaw crayfish (Cherax quadricarinatus) provides insights into its immune adaptation and hypoxia tolerance.</title>
        <authorList>
            <person name="Liu Z."/>
            <person name="Zheng J."/>
            <person name="Li H."/>
            <person name="Fang K."/>
            <person name="Wang S."/>
            <person name="He J."/>
            <person name="Zhou D."/>
            <person name="Weng S."/>
            <person name="Chi M."/>
            <person name="Gu Z."/>
            <person name="He J."/>
            <person name="Li F."/>
            <person name="Wang M."/>
        </authorList>
    </citation>
    <scope>NUCLEOTIDE SEQUENCE [LARGE SCALE GENOMIC DNA]</scope>
    <source>
        <strain evidence="3">ZL_2023a</strain>
    </source>
</reference>
<accession>A0AAW0WR95</accession>
<evidence type="ECO:0000259" key="2">
    <source>
        <dbReference type="PROSITE" id="PS50940"/>
    </source>
</evidence>
<dbReference type="InterPro" id="IPR002557">
    <property type="entry name" value="Chitin-bd_dom"/>
</dbReference>
<comment type="caution">
    <text evidence="3">The sequence shown here is derived from an EMBL/GenBank/DDBJ whole genome shotgun (WGS) entry which is preliminary data.</text>
</comment>
<dbReference type="GO" id="GO:0005576">
    <property type="term" value="C:extracellular region"/>
    <property type="evidence" value="ECO:0007669"/>
    <property type="project" value="InterPro"/>
</dbReference>
<name>A0AAW0WR95_CHEQU</name>
<dbReference type="GO" id="GO:0008061">
    <property type="term" value="F:chitin binding"/>
    <property type="evidence" value="ECO:0007669"/>
    <property type="project" value="InterPro"/>
</dbReference>
<gene>
    <name evidence="3" type="ORF">OTU49_008417</name>
</gene>
<dbReference type="PROSITE" id="PS50940">
    <property type="entry name" value="CHIT_BIND_II"/>
    <property type="match status" value="1"/>
</dbReference>
<dbReference type="EMBL" id="JARKIK010000066">
    <property type="protein sequence ID" value="KAK8729979.1"/>
    <property type="molecule type" value="Genomic_DNA"/>
</dbReference>
<dbReference type="InterPro" id="IPR052976">
    <property type="entry name" value="Scoloptoxin-like"/>
</dbReference>
<keyword evidence="4" id="KW-1185">Reference proteome</keyword>
<dbReference type="AlphaFoldDB" id="A0AAW0WR95"/>
<dbReference type="PANTHER" id="PTHR22933">
    <property type="entry name" value="FI18007P1-RELATED"/>
    <property type="match status" value="1"/>
</dbReference>
<evidence type="ECO:0000256" key="1">
    <source>
        <dbReference type="SAM" id="SignalP"/>
    </source>
</evidence>
<proteinExistence type="predicted"/>
<feature type="chain" id="PRO_5043317840" description="Chitin-binding type-2 domain-containing protein" evidence="1">
    <location>
        <begin position="23"/>
        <end position="193"/>
    </location>
</feature>
<dbReference type="Pfam" id="PF01607">
    <property type="entry name" value="CBM_14"/>
    <property type="match status" value="1"/>
</dbReference>
<sequence>MIHYPVCVLVLLLAAWASMVPGLPQAAPKTLKDPRLKGNDLLVDAQVGRVLLEAPRGARLISSSPVLPPLLDRLADNATLIRPNLVDTFRCDDRGYGYYADQDNECQVFHVCLPLHQLYPDNFTTPVVFQFSFICPEYTIFTQDAMVCAWTTEAVPCEYAHDLYWINENFFRKVSTDDGFGTRYAEVNEALPE</sequence>
<protein>
    <recommendedName>
        <fullName evidence="2">Chitin-binding type-2 domain-containing protein</fullName>
    </recommendedName>
</protein>